<proteinExistence type="inferred from homology"/>
<evidence type="ECO:0000256" key="1">
    <source>
        <dbReference type="ARBA" id="ARBA00009466"/>
    </source>
</evidence>
<dbReference type="Pfam" id="PF19273">
    <property type="entry name" value="Exportin-5"/>
    <property type="match status" value="1"/>
</dbReference>
<evidence type="ECO:0000259" key="5">
    <source>
        <dbReference type="PROSITE" id="PS50166"/>
    </source>
</evidence>
<dbReference type="SUPFAM" id="SSF50978">
    <property type="entry name" value="WD40 repeat-like"/>
    <property type="match status" value="1"/>
</dbReference>
<dbReference type="PANTHER" id="PTHR11223">
    <property type="entry name" value="EXPORTIN 1/5"/>
    <property type="match status" value="1"/>
</dbReference>
<organism evidence="6 7">
    <name type="scientific">Humicola insolens</name>
    <name type="common">Soft-rot fungus</name>
    <dbReference type="NCBI Taxonomy" id="85995"/>
    <lineage>
        <taxon>Eukaryota</taxon>
        <taxon>Fungi</taxon>
        <taxon>Dikarya</taxon>
        <taxon>Ascomycota</taxon>
        <taxon>Pezizomycotina</taxon>
        <taxon>Sordariomycetes</taxon>
        <taxon>Sordariomycetidae</taxon>
        <taxon>Sordariales</taxon>
        <taxon>Chaetomiaceae</taxon>
        <taxon>Mycothermus</taxon>
    </lineage>
</organism>
<dbReference type="Pfam" id="PF08389">
    <property type="entry name" value="Xpo1"/>
    <property type="match status" value="1"/>
</dbReference>
<feature type="domain" description="Importin N-terminal" evidence="5">
    <location>
        <begin position="464"/>
        <end position="550"/>
    </location>
</feature>
<dbReference type="InterPro" id="IPR045478">
    <property type="entry name" value="Exportin-5_C"/>
</dbReference>
<dbReference type="EMBL" id="JAZGSY010000004">
    <property type="protein sequence ID" value="KAL1844111.1"/>
    <property type="molecule type" value="Genomic_DNA"/>
</dbReference>
<dbReference type="Gene3D" id="1.25.10.10">
    <property type="entry name" value="Leucine-rich Repeat Variant"/>
    <property type="match status" value="1"/>
</dbReference>
<feature type="region of interest" description="Disordered" evidence="4">
    <location>
        <begin position="1634"/>
        <end position="1692"/>
    </location>
</feature>
<dbReference type="PANTHER" id="PTHR11223:SF3">
    <property type="entry name" value="EXPORTIN-5"/>
    <property type="match status" value="1"/>
</dbReference>
<dbReference type="Gene3D" id="2.130.10.10">
    <property type="entry name" value="YVTN repeat-like/Quinoprotein amine dehydrogenase"/>
    <property type="match status" value="1"/>
</dbReference>
<evidence type="ECO:0000256" key="3">
    <source>
        <dbReference type="ARBA" id="ARBA00025147"/>
    </source>
</evidence>
<dbReference type="Proteomes" id="UP001583172">
    <property type="component" value="Unassembled WGS sequence"/>
</dbReference>
<feature type="region of interest" description="Disordered" evidence="4">
    <location>
        <begin position="43"/>
        <end position="71"/>
    </location>
</feature>
<dbReference type="InterPro" id="IPR011989">
    <property type="entry name" value="ARM-like"/>
</dbReference>
<protein>
    <recommendedName>
        <fullName evidence="5">Importin N-terminal domain-containing protein</fullName>
    </recommendedName>
</protein>
<evidence type="ECO:0000313" key="6">
    <source>
        <dbReference type="EMBL" id="KAL1844111.1"/>
    </source>
</evidence>
<dbReference type="InterPro" id="IPR001494">
    <property type="entry name" value="Importin-beta_N"/>
</dbReference>
<dbReference type="PROSITE" id="PS50166">
    <property type="entry name" value="IMPORTIN_B_NT"/>
    <property type="match status" value="1"/>
</dbReference>
<dbReference type="InterPro" id="IPR036322">
    <property type="entry name" value="WD40_repeat_dom_sf"/>
</dbReference>
<comment type="function">
    <text evidence="3">tRNA nucleus export receptor which facilitates tRNA translocation across the nuclear pore complex. Involved in pre-tRNA splicing, probably by affecting the interaction of pre-tRNA with splicing endonuclease.</text>
</comment>
<evidence type="ECO:0000256" key="2">
    <source>
        <dbReference type="ARBA" id="ARBA00022694"/>
    </source>
</evidence>
<accession>A0ABR3VRM9</accession>
<dbReference type="InterPro" id="IPR013598">
    <property type="entry name" value="Exportin-1/Importin-b-like"/>
</dbReference>
<comment type="similarity">
    <text evidence="1">Belongs to the exportin family.</text>
</comment>
<dbReference type="InterPro" id="IPR016024">
    <property type="entry name" value="ARM-type_fold"/>
</dbReference>
<gene>
    <name evidence="6" type="ORF">VTJ49DRAFT_4963</name>
</gene>
<keyword evidence="2" id="KW-0819">tRNA processing</keyword>
<sequence length="1692" mass="189130">MAEEGRLIQSLESRVLDLPPSCVEFCPAYPSYFVVGTYSLQTESTEGAGNDDSDDDGQTSQTRKPQNRNGSIVAFRLTDSRVTHVQTIPQPSALLDLRFNPHEGSRDIFAVVSSTATLAVFQLCPDDDEQQPLKHLHTMDITAMSRNDKITSSAASGKGEILFLSFAWHPVRADMLALTTNTGHVYLVHLPAFDGSGGGWRLEPEPVITHSLETWCVALSNVPEAPESLQQPGAGETETESAPVIRVYSGGDDSALCFRTCHWDGEGAVDSGALPLAVDRRGHDAGVTAILPLLWQDGDNELVVTGSYDEHIRLFEVPVLGRMKKRTELSLGGGVWRLKLIDLDRSPGQNYSWRARILASCMHAGARVVELQTVEGGEYEFRVLARFEEHKSMNYGSDFQPGWKDKDKLSIVSTSFYDKLLCLWEFAGNGAAAGGGGEAIMARIQEALKVVHSPYSPNQARQEAQAFLEDVKTLDEAPSHGFTLAFNKPQEPIVRHYGLSLLEHALRRKWEDYSSEHRGYLRQWILQLAETISPDDPGYLRNKIAQLWVELAKRDWVAGWMDMDELLVRLWQGSDLPVHKHFVLQILETLSDEIFNGDDNVVALREGALSKACVEIFTPAAILIEAFPNRQHGPEVRFESDGWLTRVTQLINGWLNGALGQSEEATVCVVKALNVLNSIAPWAIPKALNDVGCRDVMCRCLAAPSVPVQKAALEALHSLYSRSSFTEDEFVDLVIPMYGEVMVDLYRRLFEWSVVDPEDIDDDKYTFAKKFSEMLHSLGNYLDRRFSAIPPQTNIRAFMQLLLLVAQSQSLVVSIPILLTFTRLLTHRVLGPAVAEMPIIGDLLELCSARLIRYESFPEDSTDPVYVLLCEDTDTIPERHAFLGNYRRYCCSVIESIVQLKLSDAFSHLLSRTERALSTLYDGQPPLNPANYSKTSFPVLTVDGCATVIEAALKGYDKWKTSRNRTPEEKEQAAAIEAFFENWCGQLLEMKFEDPLIRKRILQLLVSFSTRALDSKPAVMLRVLEHILMTWPALQPEHRLYNDAIRDLQNESTVELQRLASKMPDPLLDVYEQLEAKVQELIASGTLDEKRQVAYQSFLFIIIHRATRIDPGLRLTKLSAFVEPVKDQWRNESLKQALSSYGGFCELVGLDKAQKYLAQRRVHEIADWGSAELDAEGLALQAELEQRQSTLPLRVTKAFLTYSVERIEKNSPPYQVSCTLWQDGFQLILPELLKFLSYAHASHNPASWSLLPPEMQPIVGRLMSDRFWQAGISEGSKDDFYARVMGKKNTVEGFASTIRSTVRFVRETCYAIIYCMSRLDTQFYGFLELPEPLANALFVDSSYLSSHQVIHLLTLARYLVDNCPVELRDHFVPPILATCFNHMDAKISSEWEKLGQRETVQAAGDELTEEMKAESILRQLTYSAVLMVADVLDPVRVASPANASDGAEDAAPGGVKYPPFRKFCLMNTKIAVPLLVFCQHAIRMHDGRCCGIVLRIFRSIIPEFVPSELANMPKDPSHTAPLDDFPIPWETAREIMEFISTDVMQAAIASLHDPYFVDLQKDLGSLIAQIMANYSRLTPAPRNTLSLLPSLKAEDIDRTIRLVSQPGLHPRQQRALVLDLLEDVKGVRISELGKIKSGGTRPGSSRGGKKSARSKMAQEFMTPSDGHQAGGHGVRNKTPDLEGMAGLFDEAS</sequence>
<name>A0ABR3VRM9_HUMIN</name>
<evidence type="ECO:0000313" key="7">
    <source>
        <dbReference type="Proteomes" id="UP001583172"/>
    </source>
</evidence>
<evidence type="ECO:0000256" key="4">
    <source>
        <dbReference type="SAM" id="MobiDB-lite"/>
    </source>
</evidence>
<dbReference type="InterPro" id="IPR015943">
    <property type="entry name" value="WD40/YVTN_repeat-like_dom_sf"/>
</dbReference>
<reference evidence="6 7" key="1">
    <citation type="journal article" date="2024" name="Commun. Biol.">
        <title>Comparative genomic analysis of thermophilic fungi reveals convergent evolutionary adaptations and gene losses.</title>
        <authorList>
            <person name="Steindorff A.S."/>
            <person name="Aguilar-Pontes M.V."/>
            <person name="Robinson A.J."/>
            <person name="Andreopoulos B."/>
            <person name="LaButti K."/>
            <person name="Kuo A."/>
            <person name="Mondo S."/>
            <person name="Riley R."/>
            <person name="Otillar R."/>
            <person name="Haridas S."/>
            <person name="Lipzen A."/>
            <person name="Grimwood J."/>
            <person name="Schmutz J."/>
            <person name="Clum A."/>
            <person name="Reid I.D."/>
            <person name="Moisan M.C."/>
            <person name="Butler G."/>
            <person name="Nguyen T.T.M."/>
            <person name="Dewar K."/>
            <person name="Conant G."/>
            <person name="Drula E."/>
            <person name="Henrissat B."/>
            <person name="Hansel C."/>
            <person name="Singer S."/>
            <person name="Hutchinson M.I."/>
            <person name="de Vries R.P."/>
            <person name="Natvig D.O."/>
            <person name="Powell A.J."/>
            <person name="Tsang A."/>
            <person name="Grigoriev I.V."/>
        </authorList>
    </citation>
    <scope>NUCLEOTIDE SEQUENCE [LARGE SCALE GENOMIC DNA]</scope>
    <source>
        <strain evidence="6 7">CBS 620.91</strain>
    </source>
</reference>
<dbReference type="SUPFAM" id="SSF48371">
    <property type="entry name" value="ARM repeat"/>
    <property type="match status" value="1"/>
</dbReference>
<comment type="caution">
    <text evidence="6">The sequence shown here is derived from an EMBL/GenBank/DDBJ whole genome shotgun (WGS) entry which is preliminary data.</text>
</comment>
<dbReference type="InterPro" id="IPR045065">
    <property type="entry name" value="XPO1/5"/>
</dbReference>
<keyword evidence="7" id="KW-1185">Reference proteome</keyword>